<dbReference type="Proteomes" id="UP001569963">
    <property type="component" value="Unassembled WGS sequence"/>
</dbReference>
<proteinExistence type="predicted"/>
<comment type="caution">
    <text evidence="2">The sequence shown here is derived from an EMBL/GenBank/DDBJ whole genome shotgun (WGS) entry which is preliminary data.</text>
</comment>
<evidence type="ECO:0000313" key="3">
    <source>
        <dbReference type="Proteomes" id="UP001569963"/>
    </source>
</evidence>
<gene>
    <name evidence="2" type="ORF">SM611_13330</name>
</gene>
<keyword evidence="3" id="KW-1185">Reference proteome</keyword>
<organism evidence="2 3">
    <name type="scientific">Actinomadura monticuli</name>
    <dbReference type="NCBI Taxonomy" id="3097367"/>
    <lineage>
        <taxon>Bacteria</taxon>
        <taxon>Bacillati</taxon>
        <taxon>Actinomycetota</taxon>
        <taxon>Actinomycetes</taxon>
        <taxon>Streptosporangiales</taxon>
        <taxon>Thermomonosporaceae</taxon>
        <taxon>Actinomadura</taxon>
    </lineage>
</organism>
<evidence type="ECO:0000256" key="1">
    <source>
        <dbReference type="SAM" id="MobiDB-lite"/>
    </source>
</evidence>
<accession>A0ABV4Q9S6</accession>
<feature type="region of interest" description="Disordered" evidence="1">
    <location>
        <begin position="15"/>
        <end position="49"/>
    </location>
</feature>
<dbReference type="RefSeq" id="WP_371949820.1">
    <property type="nucleotide sequence ID" value="NZ_JAXCEI010000005.1"/>
</dbReference>
<reference evidence="2 3" key="1">
    <citation type="submission" date="2023-11" db="EMBL/GenBank/DDBJ databases">
        <title>Actinomadura monticuli sp. nov., isolated from volcanic ash.</title>
        <authorList>
            <person name="Lee S.D."/>
            <person name="Yang H."/>
            <person name="Kim I.S."/>
        </authorList>
    </citation>
    <scope>NUCLEOTIDE SEQUENCE [LARGE SCALE GENOMIC DNA]</scope>
    <source>
        <strain evidence="2 3">DLS-62</strain>
    </source>
</reference>
<dbReference type="EMBL" id="JAXCEI010000005">
    <property type="protein sequence ID" value="MFA1539913.1"/>
    <property type="molecule type" value="Genomic_DNA"/>
</dbReference>
<protein>
    <submittedName>
        <fullName evidence="2">Uncharacterized protein</fullName>
    </submittedName>
</protein>
<sequence>MSQDLAAVIAEQLRRSGQTSTVYHSPDERDRLRAAGRQAGRQLNRPVRTFDTAARHPRCDADQCGTVLIAVTDWGTNPLERQLSETRANKAIDRALDGP</sequence>
<evidence type="ECO:0000313" key="2">
    <source>
        <dbReference type="EMBL" id="MFA1539913.1"/>
    </source>
</evidence>
<name>A0ABV4Q9S6_9ACTN</name>